<protein>
    <submittedName>
        <fullName evidence="2">Uncharacterized protein</fullName>
    </submittedName>
</protein>
<name>A0AAV4XLF2_CAEEX</name>
<dbReference type="Proteomes" id="UP001054945">
    <property type="component" value="Unassembled WGS sequence"/>
</dbReference>
<accession>A0AAV4XLF2</accession>
<dbReference type="AlphaFoldDB" id="A0AAV4XLF2"/>
<comment type="caution">
    <text evidence="2">The sequence shown here is derived from an EMBL/GenBank/DDBJ whole genome shotgun (WGS) entry which is preliminary data.</text>
</comment>
<organism evidence="2 3">
    <name type="scientific">Caerostris extrusa</name>
    <name type="common">Bark spider</name>
    <name type="synonym">Caerostris bankana</name>
    <dbReference type="NCBI Taxonomy" id="172846"/>
    <lineage>
        <taxon>Eukaryota</taxon>
        <taxon>Metazoa</taxon>
        <taxon>Ecdysozoa</taxon>
        <taxon>Arthropoda</taxon>
        <taxon>Chelicerata</taxon>
        <taxon>Arachnida</taxon>
        <taxon>Araneae</taxon>
        <taxon>Araneomorphae</taxon>
        <taxon>Entelegynae</taxon>
        <taxon>Araneoidea</taxon>
        <taxon>Araneidae</taxon>
        <taxon>Caerostris</taxon>
    </lineage>
</organism>
<dbReference type="EMBL" id="BPLR01017982">
    <property type="protein sequence ID" value="GIY95937.1"/>
    <property type="molecule type" value="Genomic_DNA"/>
</dbReference>
<evidence type="ECO:0000256" key="1">
    <source>
        <dbReference type="SAM" id="Phobius"/>
    </source>
</evidence>
<keyword evidence="1" id="KW-0472">Membrane</keyword>
<reference evidence="2 3" key="1">
    <citation type="submission" date="2021-06" db="EMBL/GenBank/DDBJ databases">
        <title>Caerostris extrusa draft genome.</title>
        <authorList>
            <person name="Kono N."/>
            <person name="Arakawa K."/>
        </authorList>
    </citation>
    <scope>NUCLEOTIDE SEQUENCE [LARGE SCALE GENOMIC DNA]</scope>
</reference>
<evidence type="ECO:0000313" key="2">
    <source>
        <dbReference type="EMBL" id="GIY95937.1"/>
    </source>
</evidence>
<proteinExistence type="predicted"/>
<sequence>MALSLHTGSWGNILDYYLLIIIYIRSLVFTSCRRVMTEQMDYAHAEGADPFQPPKATAGRSLNTLIAVHTLTTGKVNNQ</sequence>
<keyword evidence="3" id="KW-1185">Reference proteome</keyword>
<feature type="transmembrane region" description="Helical" evidence="1">
    <location>
        <begin position="13"/>
        <end position="32"/>
    </location>
</feature>
<gene>
    <name evidence="2" type="ORF">CEXT_457341</name>
</gene>
<keyword evidence="1" id="KW-1133">Transmembrane helix</keyword>
<keyword evidence="1" id="KW-0812">Transmembrane</keyword>
<evidence type="ECO:0000313" key="3">
    <source>
        <dbReference type="Proteomes" id="UP001054945"/>
    </source>
</evidence>